<dbReference type="AlphaFoldDB" id="A0A6M3LSV9"/>
<name>A0A6M3LSV9_9ZZZZ</name>
<accession>A0A6M3LSV9</accession>
<organism evidence="1">
    <name type="scientific">viral metagenome</name>
    <dbReference type="NCBI Taxonomy" id="1070528"/>
    <lineage>
        <taxon>unclassified sequences</taxon>
        <taxon>metagenomes</taxon>
        <taxon>organismal metagenomes</taxon>
    </lineage>
</organism>
<gene>
    <name evidence="1" type="ORF">MM415B05264_0010</name>
</gene>
<protein>
    <submittedName>
        <fullName evidence="1">Uncharacterized protein</fullName>
    </submittedName>
</protein>
<reference evidence="1" key="1">
    <citation type="submission" date="2020-03" db="EMBL/GenBank/DDBJ databases">
        <title>The deep terrestrial virosphere.</title>
        <authorList>
            <person name="Holmfeldt K."/>
            <person name="Nilsson E."/>
            <person name="Simone D."/>
            <person name="Lopez-Fernandez M."/>
            <person name="Wu X."/>
            <person name="de Brujin I."/>
            <person name="Lundin D."/>
            <person name="Andersson A."/>
            <person name="Bertilsson S."/>
            <person name="Dopson M."/>
        </authorList>
    </citation>
    <scope>NUCLEOTIDE SEQUENCE</scope>
    <source>
        <strain evidence="1">MM415B05264</strain>
    </source>
</reference>
<proteinExistence type="predicted"/>
<evidence type="ECO:0000313" key="1">
    <source>
        <dbReference type="EMBL" id="QJA95645.1"/>
    </source>
</evidence>
<dbReference type="EMBL" id="MT143331">
    <property type="protein sequence ID" value="QJA95645.1"/>
    <property type="molecule type" value="Genomic_DNA"/>
</dbReference>
<sequence>MMEIIKKIYVIEGCEYITEDHIYTTWDIEKMQSSYVPTRIVPAGEQNAWRLTKLTRGG</sequence>